<organism evidence="1">
    <name type="scientific">Sesamum latifolium</name>
    <dbReference type="NCBI Taxonomy" id="2727402"/>
    <lineage>
        <taxon>Eukaryota</taxon>
        <taxon>Viridiplantae</taxon>
        <taxon>Streptophyta</taxon>
        <taxon>Embryophyta</taxon>
        <taxon>Tracheophyta</taxon>
        <taxon>Spermatophyta</taxon>
        <taxon>Magnoliopsida</taxon>
        <taxon>eudicotyledons</taxon>
        <taxon>Gunneridae</taxon>
        <taxon>Pentapetalae</taxon>
        <taxon>asterids</taxon>
        <taxon>lamiids</taxon>
        <taxon>Lamiales</taxon>
        <taxon>Pedaliaceae</taxon>
        <taxon>Sesamum</taxon>
    </lineage>
</organism>
<reference evidence="1" key="2">
    <citation type="journal article" date="2024" name="Plant">
        <title>Genomic evolution and insights into agronomic trait innovations of Sesamum species.</title>
        <authorList>
            <person name="Miao H."/>
            <person name="Wang L."/>
            <person name="Qu L."/>
            <person name="Liu H."/>
            <person name="Sun Y."/>
            <person name="Le M."/>
            <person name="Wang Q."/>
            <person name="Wei S."/>
            <person name="Zheng Y."/>
            <person name="Lin W."/>
            <person name="Duan Y."/>
            <person name="Cao H."/>
            <person name="Xiong S."/>
            <person name="Wang X."/>
            <person name="Wei L."/>
            <person name="Li C."/>
            <person name="Ma Q."/>
            <person name="Ju M."/>
            <person name="Zhao R."/>
            <person name="Li G."/>
            <person name="Mu C."/>
            <person name="Tian Q."/>
            <person name="Mei H."/>
            <person name="Zhang T."/>
            <person name="Gao T."/>
            <person name="Zhang H."/>
        </authorList>
    </citation>
    <scope>NUCLEOTIDE SEQUENCE</scope>
    <source>
        <strain evidence="1">KEN1</strain>
    </source>
</reference>
<sequence>MSSSDESVCFVGRAAQARIPLKPLQGWRALSPWVLPVVRGGAFIGWRLLFAV</sequence>
<protein>
    <submittedName>
        <fullName evidence="1">Uncharacterized protein</fullName>
    </submittedName>
</protein>
<comment type="caution">
    <text evidence="1">The sequence shown here is derived from an EMBL/GenBank/DDBJ whole genome shotgun (WGS) entry which is preliminary data.</text>
</comment>
<name>A0AAW2X8N4_9LAMI</name>
<proteinExistence type="predicted"/>
<accession>A0AAW2X8N4</accession>
<evidence type="ECO:0000313" key="1">
    <source>
        <dbReference type="EMBL" id="KAL0449594.1"/>
    </source>
</evidence>
<reference evidence="1" key="1">
    <citation type="submission" date="2020-06" db="EMBL/GenBank/DDBJ databases">
        <authorList>
            <person name="Li T."/>
            <person name="Hu X."/>
            <person name="Zhang T."/>
            <person name="Song X."/>
            <person name="Zhang H."/>
            <person name="Dai N."/>
            <person name="Sheng W."/>
            <person name="Hou X."/>
            <person name="Wei L."/>
        </authorList>
    </citation>
    <scope>NUCLEOTIDE SEQUENCE</scope>
    <source>
        <strain evidence="1">KEN1</strain>
        <tissue evidence="1">Leaf</tissue>
    </source>
</reference>
<dbReference type="EMBL" id="JACGWN010000005">
    <property type="protein sequence ID" value="KAL0449594.1"/>
    <property type="molecule type" value="Genomic_DNA"/>
</dbReference>
<gene>
    <name evidence="1" type="ORF">Slati_1515800</name>
</gene>
<dbReference type="AlphaFoldDB" id="A0AAW2X8N4"/>